<keyword evidence="1" id="KW-1133">Transmembrane helix</keyword>
<dbReference type="AlphaFoldDB" id="A0A1I7WTP7"/>
<accession>A0A1I7WTP7</accession>
<reference evidence="3" key="1">
    <citation type="submission" date="2016-11" db="UniProtKB">
        <authorList>
            <consortium name="WormBaseParasite"/>
        </authorList>
    </citation>
    <scope>IDENTIFICATION</scope>
</reference>
<keyword evidence="2" id="KW-1185">Reference proteome</keyword>
<keyword evidence="1" id="KW-0812">Transmembrane</keyword>
<name>A0A1I7WTP7_HETBA</name>
<evidence type="ECO:0000313" key="3">
    <source>
        <dbReference type="WBParaSite" id="Hba_08535"/>
    </source>
</evidence>
<proteinExistence type="predicted"/>
<feature type="transmembrane region" description="Helical" evidence="1">
    <location>
        <begin position="7"/>
        <end position="25"/>
    </location>
</feature>
<dbReference type="WBParaSite" id="Hba_08535">
    <property type="protein sequence ID" value="Hba_08535"/>
    <property type="gene ID" value="Hba_08535"/>
</dbReference>
<protein>
    <submittedName>
        <fullName evidence="3">Uncharacterized protein</fullName>
    </submittedName>
</protein>
<dbReference type="Proteomes" id="UP000095283">
    <property type="component" value="Unplaced"/>
</dbReference>
<keyword evidence="1" id="KW-0472">Membrane</keyword>
<sequence>MPNGKLCLVFFKLFLIFITTFAIYLKSKLALLHSALPMDLIDLLWLFHFKYSSSLDF</sequence>
<organism evidence="2 3">
    <name type="scientific">Heterorhabditis bacteriophora</name>
    <name type="common">Entomopathogenic nematode worm</name>
    <dbReference type="NCBI Taxonomy" id="37862"/>
    <lineage>
        <taxon>Eukaryota</taxon>
        <taxon>Metazoa</taxon>
        <taxon>Ecdysozoa</taxon>
        <taxon>Nematoda</taxon>
        <taxon>Chromadorea</taxon>
        <taxon>Rhabditida</taxon>
        <taxon>Rhabditina</taxon>
        <taxon>Rhabditomorpha</taxon>
        <taxon>Strongyloidea</taxon>
        <taxon>Heterorhabditidae</taxon>
        <taxon>Heterorhabditis</taxon>
    </lineage>
</organism>
<evidence type="ECO:0000256" key="1">
    <source>
        <dbReference type="SAM" id="Phobius"/>
    </source>
</evidence>
<evidence type="ECO:0000313" key="2">
    <source>
        <dbReference type="Proteomes" id="UP000095283"/>
    </source>
</evidence>